<dbReference type="InterPro" id="IPR006696">
    <property type="entry name" value="DUF423"/>
</dbReference>
<dbReference type="PANTHER" id="PTHR43461">
    <property type="entry name" value="TRANSMEMBRANE PROTEIN 256"/>
    <property type="match status" value="1"/>
</dbReference>
<evidence type="ECO:0000256" key="3">
    <source>
        <dbReference type="ARBA" id="ARBA00022692"/>
    </source>
</evidence>
<comment type="similarity">
    <text evidence="2">Belongs to the UPF0382 family.</text>
</comment>
<evidence type="ECO:0000256" key="6">
    <source>
        <dbReference type="SAM" id="Phobius"/>
    </source>
</evidence>
<dbReference type="EMBL" id="PJCH01000001">
    <property type="protein sequence ID" value="PQA89643.1"/>
    <property type="molecule type" value="Genomic_DNA"/>
</dbReference>
<dbReference type="AlphaFoldDB" id="A0A2S7KAY8"/>
<keyword evidence="8" id="KW-1185">Reference proteome</keyword>
<feature type="transmembrane region" description="Helical" evidence="6">
    <location>
        <begin position="91"/>
        <end position="115"/>
    </location>
</feature>
<keyword evidence="5 6" id="KW-0472">Membrane</keyword>
<evidence type="ECO:0000256" key="1">
    <source>
        <dbReference type="ARBA" id="ARBA00004141"/>
    </source>
</evidence>
<dbReference type="RefSeq" id="WP_104828345.1">
    <property type="nucleotide sequence ID" value="NZ_PJCH01000001.1"/>
</dbReference>
<gene>
    <name evidence="7" type="ORF">CW354_01905</name>
</gene>
<comment type="caution">
    <text evidence="7">The sequence shown here is derived from an EMBL/GenBank/DDBJ whole genome shotgun (WGS) entry which is preliminary data.</text>
</comment>
<dbReference type="Proteomes" id="UP000239504">
    <property type="component" value="Unassembled WGS sequence"/>
</dbReference>
<evidence type="ECO:0000313" key="7">
    <source>
        <dbReference type="EMBL" id="PQA89643.1"/>
    </source>
</evidence>
<evidence type="ECO:0000256" key="2">
    <source>
        <dbReference type="ARBA" id="ARBA00009694"/>
    </source>
</evidence>
<reference evidence="7 8" key="1">
    <citation type="submission" date="2017-12" db="EMBL/GenBank/DDBJ databases">
        <authorList>
            <person name="Hurst M.R.H."/>
        </authorList>
    </citation>
    <scope>NUCLEOTIDE SEQUENCE [LARGE SCALE GENOMIC DNA]</scope>
    <source>
        <strain evidence="7 8">SY-3-19</strain>
    </source>
</reference>
<feature type="transmembrane region" description="Helical" evidence="6">
    <location>
        <begin position="66"/>
        <end position="85"/>
    </location>
</feature>
<evidence type="ECO:0000256" key="4">
    <source>
        <dbReference type="ARBA" id="ARBA00022989"/>
    </source>
</evidence>
<keyword evidence="4 6" id="KW-1133">Transmembrane helix</keyword>
<evidence type="ECO:0000256" key="5">
    <source>
        <dbReference type="ARBA" id="ARBA00023136"/>
    </source>
</evidence>
<feature type="transmembrane region" description="Helical" evidence="6">
    <location>
        <begin position="41"/>
        <end position="59"/>
    </location>
</feature>
<dbReference type="Pfam" id="PF04241">
    <property type="entry name" value="DUF423"/>
    <property type="match status" value="1"/>
</dbReference>
<sequence length="117" mass="11915">MNRLALAAGVLGFLAVALGAFGAHGLEGKLSPQAQDWWETATFYGLVHAVAAFSLALHARPGLARAGWAFVIGAVVFSGSLYAMALGGPRMLGMATPFGGVSFLVGWALAAIAGAKR</sequence>
<dbReference type="GO" id="GO:0005886">
    <property type="term" value="C:plasma membrane"/>
    <property type="evidence" value="ECO:0007669"/>
    <property type="project" value="TreeGrafter"/>
</dbReference>
<dbReference type="OrthoDB" id="9802121at2"/>
<organism evidence="7 8">
    <name type="scientific">Hyphococcus luteus</name>
    <dbReference type="NCBI Taxonomy" id="2058213"/>
    <lineage>
        <taxon>Bacteria</taxon>
        <taxon>Pseudomonadati</taxon>
        <taxon>Pseudomonadota</taxon>
        <taxon>Alphaproteobacteria</taxon>
        <taxon>Parvularculales</taxon>
        <taxon>Parvularculaceae</taxon>
        <taxon>Hyphococcus</taxon>
    </lineage>
</organism>
<dbReference type="PANTHER" id="PTHR43461:SF1">
    <property type="entry name" value="TRANSMEMBRANE PROTEIN 256"/>
    <property type="match status" value="1"/>
</dbReference>
<evidence type="ECO:0000313" key="8">
    <source>
        <dbReference type="Proteomes" id="UP000239504"/>
    </source>
</evidence>
<protein>
    <submittedName>
        <fullName evidence="7">DUF423 domain-containing protein</fullName>
    </submittedName>
</protein>
<accession>A0A2S7KAY8</accession>
<proteinExistence type="inferred from homology"/>
<name>A0A2S7KAY8_9PROT</name>
<comment type="subcellular location">
    <subcellularLocation>
        <location evidence="1">Membrane</location>
        <topology evidence="1">Multi-pass membrane protein</topology>
    </subcellularLocation>
</comment>
<keyword evidence="3 6" id="KW-0812">Transmembrane</keyword>